<evidence type="ECO:0000256" key="2">
    <source>
        <dbReference type="ARBA" id="ARBA00004370"/>
    </source>
</evidence>
<name>A0A1I1PNF6_9GAMM</name>
<dbReference type="Gene3D" id="6.10.340.10">
    <property type="match status" value="1"/>
</dbReference>
<evidence type="ECO:0000256" key="8">
    <source>
        <dbReference type="SAM" id="Phobius"/>
    </source>
</evidence>
<feature type="coiled-coil region" evidence="7">
    <location>
        <begin position="242"/>
        <end position="290"/>
    </location>
</feature>
<proteinExistence type="predicted"/>
<dbReference type="SUPFAM" id="SSF55874">
    <property type="entry name" value="ATPase domain of HSP90 chaperone/DNA topoisomerase II/histidine kinase"/>
    <property type="match status" value="1"/>
</dbReference>
<dbReference type="AlphaFoldDB" id="A0A1I1PNF6"/>
<sequence>MPRYGQIISIKKALIRTVMLITVLSLTLSVSVSTYLDIRKQRIITLNKLTTFADIIAFNAQISLLFDDDETEQTRLKAFKAVKEIKNIHIYKLDDFSNETIFFTSFNAPNTPPVPTKKNKLKAPFEPEYSGNYVDVIRPIMFEEIIQGYVYIRGDLSTLNAYIKDKLIIDFLVAFIVLFVVFLLSIKIQRRLAKPIEGLSALVQDVSKNKNYDIRAPHVNVFELNQLSHSLNVLFSRTQAQLERQKKDEQEIRLLNQNLEEKVNHRTIALKEANQELLNTLERMHQYQNQIVENEKMASLGQMVAGVAHEVNTPIGLGITGSTLLKDKLFEIKGAFDKKTLTSKQLSKFINDGIENLELVYRSLNRAAELISSFKQVAVSQDTESSLMINLNKLVNEVLLSMKAEIGLTSHKIQIDCPETLNIQSKAGPLHQIFQNLIENSLIHAFDKNTSGNIQIKITMIGKIFRIDYSDDGKGVPANIKNRIFDPFVTTRRGEGGSGLGMHLVYNLVTQALKGRIELEENKNAGVHFIITIPLDGDL</sequence>
<evidence type="ECO:0000313" key="11">
    <source>
        <dbReference type="EMBL" id="SFD11306.1"/>
    </source>
</evidence>
<dbReference type="Proteomes" id="UP000198862">
    <property type="component" value="Unassembled WGS sequence"/>
</dbReference>
<evidence type="ECO:0000256" key="5">
    <source>
        <dbReference type="ARBA" id="ARBA00022679"/>
    </source>
</evidence>
<dbReference type="Gene3D" id="3.30.565.10">
    <property type="entry name" value="Histidine kinase-like ATPase, C-terminal domain"/>
    <property type="match status" value="1"/>
</dbReference>
<accession>A0A1I1PNF6</accession>
<evidence type="ECO:0000259" key="10">
    <source>
        <dbReference type="PROSITE" id="PS50885"/>
    </source>
</evidence>
<dbReference type="EMBL" id="FOLO01000033">
    <property type="protein sequence ID" value="SFD11306.1"/>
    <property type="molecule type" value="Genomic_DNA"/>
</dbReference>
<feature type="domain" description="Histidine kinase" evidence="9">
    <location>
        <begin position="306"/>
        <end position="537"/>
    </location>
</feature>
<dbReference type="SMART" id="SM00304">
    <property type="entry name" value="HAMP"/>
    <property type="match status" value="1"/>
</dbReference>
<dbReference type="OrthoDB" id="2521613at2"/>
<dbReference type="InterPro" id="IPR003660">
    <property type="entry name" value="HAMP_dom"/>
</dbReference>
<keyword evidence="8" id="KW-0812">Transmembrane</keyword>
<evidence type="ECO:0000256" key="3">
    <source>
        <dbReference type="ARBA" id="ARBA00012438"/>
    </source>
</evidence>
<feature type="transmembrane region" description="Helical" evidence="8">
    <location>
        <begin position="13"/>
        <end position="36"/>
    </location>
</feature>
<evidence type="ECO:0000259" key="9">
    <source>
        <dbReference type="PROSITE" id="PS50109"/>
    </source>
</evidence>
<dbReference type="GO" id="GO:0016020">
    <property type="term" value="C:membrane"/>
    <property type="evidence" value="ECO:0007669"/>
    <property type="project" value="UniProtKB-SubCell"/>
</dbReference>
<protein>
    <recommendedName>
        <fullName evidence="3">histidine kinase</fullName>
        <ecNumber evidence="3">2.7.13.3</ecNumber>
    </recommendedName>
</protein>
<dbReference type="EC" id="2.7.13.3" evidence="3"/>
<dbReference type="PANTHER" id="PTHR43065:SF47">
    <property type="match status" value="1"/>
</dbReference>
<dbReference type="STRING" id="1123010.SAMN02745724_03525"/>
<dbReference type="InterPro" id="IPR036890">
    <property type="entry name" value="HATPase_C_sf"/>
</dbReference>
<dbReference type="RefSeq" id="WP_091987403.1">
    <property type="nucleotide sequence ID" value="NZ_FOLO01000033.1"/>
</dbReference>
<dbReference type="GO" id="GO:0000155">
    <property type="term" value="F:phosphorelay sensor kinase activity"/>
    <property type="evidence" value="ECO:0007669"/>
    <property type="project" value="InterPro"/>
</dbReference>
<evidence type="ECO:0000256" key="1">
    <source>
        <dbReference type="ARBA" id="ARBA00000085"/>
    </source>
</evidence>
<dbReference type="PANTHER" id="PTHR43065">
    <property type="entry name" value="SENSOR HISTIDINE KINASE"/>
    <property type="match status" value="1"/>
</dbReference>
<feature type="transmembrane region" description="Helical" evidence="8">
    <location>
        <begin position="167"/>
        <end position="186"/>
    </location>
</feature>
<keyword evidence="7" id="KW-0175">Coiled coil</keyword>
<dbReference type="InterPro" id="IPR003594">
    <property type="entry name" value="HATPase_dom"/>
</dbReference>
<dbReference type="CDD" id="cd00082">
    <property type="entry name" value="HisKA"/>
    <property type="match status" value="1"/>
</dbReference>
<dbReference type="SMART" id="SM00387">
    <property type="entry name" value="HATPase_c"/>
    <property type="match status" value="1"/>
</dbReference>
<keyword evidence="5" id="KW-0808">Transferase</keyword>
<dbReference type="PROSITE" id="PS50109">
    <property type="entry name" value="HIS_KIN"/>
    <property type="match status" value="1"/>
</dbReference>
<dbReference type="InterPro" id="IPR004358">
    <property type="entry name" value="Sig_transdc_His_kin-like_C"/>
</dbReference>
<keyword evidence="4" id="KW-0597">Phosphoprotein</keyword>
<feature type="domain" description="HAMP" evidence="10">
    <location>
        <begin position="190"/>
        <end position="243"/>
    </location>
</feature>
<keyword evidence="8" id="KW-1133">Transmembrane helix</keyword>
<dbReference type="InterPro" id="IPR005467">
    <property type="entry name" value="His_kinase_dom"/>
</dbReference>
<comment type="subcellular location">
    <subcellularLocation>
        <location evidence="2">Membrane</location>
    </subcellularLocation>
</comment>
<keyword evidence="8" id="KW-0472">Membrane</keyword>
<evidence type="ECO:0000256" key="7">
    <source>
        <dbReference type="SAM" id="Coils"/>
    </source>
</evidence>
<dbReference type="PRINTS" id="PR00344">
    <property type="entry name" value="BCTRLSENSOR"/>
</dbReference>
<evidence type="ECO:0000256" key="6">
    <source>
        <dbReference type="ARBA" id="ARBA00022777"/>
    </source>
</evidence>
<organism evidence="11 12">
    <name type="scientific">Pseudoalteromonas denitrificans DSM 6059</name>
    <dbReference type="NCBI Taxonomy" id="1123010"/>
    <lineage>
        <taxon>Bacteria</taxon>
        <taxon>Pseudomonadati</taxon>
        <taxon>Pseudomonadota</taxon>
        <taxon>Gammaproteobacteria</taxon>
        <taxon>Alteromonadales</taxon>
        <taxon>Pseudoalteromonadaceae</taxon>
        <taxon>Pseudoalteromonas</taxon>
    </lineage>
</organism>
<dbReference type="Pfam" id="PF02518">
    <property type="entry name" value="HATPase_c"/>
    <property type="match status" value="1"/>
</dbReference>
<reference evidence="11 12" key="1">
    <citation type="submission" date="2016-10" db="EMBL/GenBank/DDBJ databases">
        <authorList>
            <person name="de Groot N.N."/>
        </authorList>
    </citation>
    <scope>NUCLEOTIDE SEQUENCE [LARGE SCALE GENOMIC DNA]</scope>
    <source>
        <strain evidence="11 12">DSM 6059</strain>
    </source>
</reference>
<dbReference type="Gene3D" id="1.10.287.130">
    <property type="match status" value="1"/>
</dbReference>
<dbReference type="PROSITE" id="PS50885">
    <property type="entry name" value="HAMP"/>
    <property type="match status" value="1"/>
</dbReference>
<dbReference type="InterPro" id="IPR003661">
    <property type="entry name" value="HisK_dim/P_dom"/>
</dbReference>
<gene>
    <name evidence="11" type="ORF">SAMN02745724_03525</name>
</gene>
<dbReference type="InterPro" id="IPR036097">
    <property type="entry name" value="HisK_dim/P_sf"/>
</dbReference>
<dbReference type="SUPFAM" id="SSF47384">
    <property type="entry name" value="Homodimeric domain of signal transducing histidine kinase"/>
    <property type="match status" value="1"/>
</dbReference>
<evidence type="ECO:0000313" key="12">
    <source>
        <dbReference type="Proteomes" id="UP000198862"/>
    </source>
</evidence>
<keyword evidence="12" id="KW-1185">Reference proteome</keyword>
<evidence type="ECO:0000256" key="4">
    <source>
        <dbReference type="ARBA" id="ARBA00022553"/>
    </source>
</evidence>
<keyword evidence="6" id="KW-0418">Kinase</keyword>
<comment type="catalytic activity">
    <reaction evidence="1">
        <text>ATP + protein L-histidine = ADP + protein N-phospho-L-histidine.</text>
        <dbReference type="EC" id="2.7.13.3"/>
    </reaction>
</comment>